<evidence type="ECO:0000256" key="1">
    <source>
        <dbReference type="ARBA" id="ARBA00022729"/>
    </source>
</evidence>
<accession>F4L7S7</accession>
<keyword evidence="1" id="KW-0732">Signal</keyword>
<dbReference type="SUPFAM" id="SSF51004">
    <property type="entry name" value="C-terminal (heme d1) domain of cytochrome cd1-nitrite reductase"/>
    <property type="match status" value="1"/>
</dbReference>
<dbReference type="KEGG" id="hhy:Halhy_6619"/>
<evidence type="ECO:0000259" key="2">
    <source>
        <dbReference type="Pfam" id="PF21783"/>
    </source>
</evidence>
<keyword evidence="4" id="KW-1185">Reference proteome</keyword>
<dbReference type="PANTHER" id="PTHR47197">
    <property type="entry name" value="PROTEIN NIRF"/>
    <property type="match status" value="1"/>
</dbReference>
<organism evidence="3 4">
    <name type="scientific">Haliscomenobacter hydrossis (strain ATCC 27775 / DSM 1100 / LMG 10767 / O)</name>
    <dbReference type="NCBI Taxonomy" id="760192"/>
    <lineage>
        <taxon>Bacteria</taxon>
        <taxon>Pseudomonadati</taxon>
        <taxon>Bacteroidota</taxon>
        <taxon>Saprospiria</taxon>
        <taxon>Saprospirales</taxon>
        <taxon>Haliscomenobacteraceae</taxon>
        <taxon>Haliscomenobacter</taxon>
    </lineage>
</organism>
<geneLocation type="plasmid" evidence="3 4">
    <name>pHALHY01</name>
</geneLocation>
<dbReference type="AlphaFoldDB" id="F4L7S7"/>
<reference evidence="3 4" key="1">
    <citation type="journal article" date="2011" name="Stand. Genomic Sci.">
        <title>Complete genome sequence of Haliscomenobacter hydrossis type strain (O).</title>
        <authorList>
            <consortium name="US DOE Joint Genome Institute (JGI-PGF)"/>
            <person name="Daligault H."/>
            <person name="Lapidus A."/>
            <person name="Zeytun A."/>
            <person name="Nolan M."/>
            <person name="Lucas S."/>
            <person name="Del Rio T.G."/>
            <person name="Tice H."/>
            <person name="Cheng J.F."/>
            <person name="Tapia R."/>
            <person name="Han C."/>
            <person name="Goodwin L."/>
            <person name="Pitluck S."/>
            <person name="Liolios K."/>
            <person name="Pagani I."/>
            <person name="Ivanova N."/>
            <person name="Huntemann M."/>
            <person name="Mavromatis K."/>
            <person name="Mikhailova N."/>
            <person name="Pati A."/>
            <person name="Chen A."/>
            <person name="Palaniappan K."/>
            <person name="Land M."/>
            <person name="Hauser L."/>
            <person name="Brambilla E.M."/>
            <person name="Rohde M."/>
            <person name="Verbarg S."/>
            <person name="Goker M."/>
            <person name="Bristow J."/>
            <person name="Eisen J.A."/>
            <person name="Markowitz V."/>
            <person name="Hugenholtz P."/>
            <person name="Kyrpides N.C."/>
            <person name="Klenk H.P."/>
            <person name="Woyke T."/>
        </authorList>
    </citation>
    <scope>NUCLEOTIDE SEQUENCE [LARGE SCALE GENOMIC DNA]</scope>
    <source>
        <strain evidence="4">ATCC 27775 / DSM 1100 / LMG 10767 / O</strain>
        <plasmid evidence="4">Plasmid pHALHY01</plasmid>
    </source>
</reference>
<dbReference type="InterPro" id="IPR011048">
    <property type="entry name" value="Haem_d1_sf"/>
</dbReference>
<reference key="2">
    <citation type="submission" date="2011-04" db="EMBL/GenBank/DDBJ databases">
        <title>Complete sequence of plasmid 1 of Haliscomenobacter hydrossis DSM 1100.</title>
        <authorList>
            <consortium name="US DOE Joint Genome Institute (JGI-PGF)"/>
            <person name="Lucas S."/>
            <person name="Han J."/>
            <person name="Lapidus A."/>
            <person name="Bruce D."/>
            <person name="Goodwin L."/>
            <person name="Pitluck S."/>
            <person name="Peters L."/>
            <person name="Kyrpides N."/>
            <person name="Mavromatis K."/>
            <person name="Ivanova N."/>
            <person name="Ovchinnikova G."/>
            <person name="Pagani I."/>
            <person name="Daligault H."/>
            <person name="Detter J.C."/>
            <person name="Han C."/>
            <person name="Land M."/>
            <person name="Hauser L."/>
            <person name="Markowitz V."/>
            <person name="Cheng J.-F."/>
            <person name="Hugenholtz P."/>
            <person name="Woyke T."/>
            <person name="Wu D."/>
            <person name="Verbarg S."/>
            <person name="Frueling A."/>
            <person name="Brambilla E."/>
            <person name="Klenk H.-P."/>
            <person name="Eisen J.A."/>
        </authorList>
    </citation>
    <scope>NUCLEOTIDE SEQUENCE</scope>
    <source>
        <strain>DSM 1100</strain>
    </source>
</reference>
<evidence type="ECO:0000313" key="4">
    <source>
        <dbReference type="Proteomes" id="UP000008461"/>
    </source>
</evidence>
<name>F4L7S7_HALH1</name>
<dbReference type="InterPro" id="IPR048433">
    <property type="entry name" value="YNCE-like_beta-prop"/>
</dbReference>
<dbReference type="PROSITE" id="PS51257">
    <property type="entry name" value="PROKAR_LIPOPROTEIN"/>
    <property type="match status" value="1"/>
</dbReference>
<dbReference type="HOGENOM" id="CLU_009318_3_2_10"/>
<dbReference type="Pfam" id="PF21783">
    <property type="entry name" value="YNCE"/>
    <property type="match status" value="1"/>
</dbReference>
<dbReference type="PANTHER" id="PTHR47197:SF3">
    <property type="entry name" value="DIHYDRO-HEME D1 DEHYDROGENASE"/>
    <property type="match status" value="1"/>
</dbReference>
<dbReference type="InterPro" id="IPR051200">
    <property type="entry name" value="Host-pathogen_enzymatic-act"/>
</dbReference>
<gene>
    <name evidence="3" type="ordered locus">Halhy_6619</name>
</gene>
<dbReference type="InterPro" id="IPR015943">
    <property type="entry name" value="WD40/YVTN_repeat-like_dom_sf"/>
</dbReference>
<dbReference type="Gene3D" id="2.130.10.10">
    <property type="entry name" value="YVTN repeat-like/Quinoprotein amine dehydrogenase"/>
    <property type="match status" value="3"/>
</dbReference>
<evidence type="ECO:0000313" key="3">
    <source>
        <dbReference type="EMBL" id="AEE54435.1"/>
    </source>
</evidence>
<dbReference type="Proteomes" id="UP000008461">
    <property type="component" value="Plasmid pHALHY01"/>
</dbReference>
<protein>
    <submittedName>
        <fullName evidence="3">40-residue YVTN family beta-propeller repeat protein</fullName>
    </submittedName>
</protein>
<dbReference type="RefSeq" id="WP_013768952.1">
    <property type="nucleotide sequence ID" value="NC_015511.1"/>
</dbReference>
<dbReference type="OrthoDB" id="9803927at2"/>
<proteinExistence type="predicted"/>
<sequence>MKLSHFLGTFLLLSAVFSCKKSEQLNIDYPAAFVVNGASNNVVVIDLNTDLKTGTLGLDGATFPHHIYLSPDKSQIAVAITSTDLSAGHGGHGTGTAAYQVIILDTKTGEIHHSIALDKLPHNAAYSPDGKELWVGQADAAQSKILVFNTSDFSQKASINVGKGLSETTFSVDGTKVYAANTDDNTIAIIKAADKSILTTLSVGTAPVGAWPAENGKMYADNETSKTVSEIDVATNAITATINLGFKPGYVAYSDHHAELWVSDADNGKVVYFKLVAGKWTKEGEISTGADAHAIAFNADGTKAFVTNQGAGTLSIIKMSDHTKIKDIAVGDMPNGIALNL</sequence>
<feature type="domain" description="YNCE-like beta-propeller" evidence="2">
    <location>
        <begin position="32"/>
        <end position="337"/>
    </location>
</feature>
<keyword evidence="3" id="KW-0614">Plasmid</keyword>
<dbReference type="EMBL" id="CP002692">
    <property type="protein sequence ID" value="AEE54435.1"/>
    <property type="molecule type" value="Genomic_DNA"/>
</dbReference>